<organism evidence="1">
    <name type="scientific">Anguilla anguilla</name>
    <name type="common">European freshwater eel</name>
    <name type="synonym">Muraena anguilla</name>
    <dbReference type="NCBI Taxonomy" id="7936"/>
    <lineage>
        <taxon>Eukaryota</taxon>
        <taxon>Metazoa</taxon>
        <taxon>Chordata</taxon>
        <taxon>Craniata</taxon>
        <taxon>Vertebrata</taxon>
        <taxon>Euteleostomi</taxon>
        <taxon>Actinopterygii</taxon>
        <taxon>Neopterygii</taxon>
        <taxon>Teleostei</taxon>
        <taxon>Anguilliformes</taxon>
        <taxon>Anguillidae</taxon>
        <taxon>Anguilla</taxon>
    </lineage>
</organism>
<name>A0A0E9USQ7_ANGAN</name>
<reference evidence="1" key="1">
    <citation type="submission" date="2014-11" db="EMBL/GenBank/DDBJ databases">
        <authorList>
            <person name="Amaro Gonzalez C."/>
        </authorList>
    </citation>
    <scope>NUCLEOTIDE SEQUENCE</scope>
</reference>
<accession>A0A0E9USQ7</accession>
<evidence type="ECO:0000313" key="1">
    <source>
        <dbReference type="EMBL" id="JAH68847.1"/>
    </source>
</evidence>
<proteinExistence type="predicted"/>
<dbReference type="EMBL" id="GBXM01039730">
    <property type="protein sequence ID" value="JAH68847.1"/>
    <property type="molecule type" value="Transcribed_RNA"/>
</dbReference>
<reference evidence="1" key="2">
    <citation type="journal article" date="2015" name="Fish Shellfish Immunol.">
        <title>Early steps in the European eel (Anguilla anguilla)-Vibrio vulnificus interaction in the gills: Role of the RtxA13 toxin.</title>
        <authorList>
            <person name="Callol A."/>
            <person name="Pajuelo D."/>
            <person name="Ebbesson L."/>
            <person name="Teles M."/>
            <person name="MacKenzie S."/>
            <person name="Amaro C."/>
        </authorList>
    </citation>
    <scope>NUCLEOTIDE SEQUENCE</scope>
</reference>
<protein>
    <submittedName>
        <fullName evidence="1">Uncharacterized protein</fullName>
    </submittedName>
</protein>
<sequence length="10" mass="1151">MKSLKTVTML</sequence>